<dbReference type="EMBL" id="LJSX01000002">
    <property type="protein sequence ID" value="KPQ12321.1"/>
    <property type="molecule type" value="Genomic_DNA"/>
</dbReference>
<feature type="transmembrane region" description="Helical" evidence="5">
    <location>
        <begin position="48"/>
        <end position="75"/>
    </location>
</feature>
<dbReference type="Proteomes" id="UP000050497">
    <property type="component" value="Unassembled WGS sequence"/>
</dbReference>
<comment type="caution">
    <text evidence="7">The sequence shown here is derived from an EMBL/GenBank/DDBJ whole genome shotgun (WGS) entry which is preliminary data.</text>
</comment>
<gene>
    <name evidence="8" type="ORF">GA0071312_2159</name>
    <name evidence="7" type="ORF">HLUCCO17_01810</name>
</gene>
<evidence type="ECO:0000256" key="3">
    <source>
        <dbReference type="ARBA" id="ARBA00023004"/>
    </source>
</evidence>
<evidence type="ECO:0000256" key="1">
    <source>
        <dbReference type="ARBA" id="ARBA00022723"/>
    </source>
</evidence>
<name>A0A0P7XAL4_9HYPH</name>
<comment type="similarity">
    <text evidence="4">Belongs to the cyclic nucleotide phosphodiesterase class-III family.</text>
</comment>
<evidence type="ECO:0000256" key="2">
    <source>
        <dbReference type="ARBA" id="ARBA00022801"/>
    </source>
</evidence>
<keyword evidence="5" id="KW-1133">Transmembrane helix</keyword>
<dbReference type="Gene3D" id="3.60.21.10">
    <property type="match status" value="1"/>
</dbReference>
<dbReference type="InterPro" id="IPR029052">
    <property type="entry name" value="Metallo-depent_PP-like"/>
</dbReference>
<dbReference type="PANTHER" id="PTHR42988:SF2">
    <property type="entry name" value="CYCLIC NUCLEOTIDE PHOSPHODIESTERASE CBUA0032-RELATED"/>
    <property type="match status" value="1"/>
</dbReference>
<dbReference type="STRING" id="1653334.GA0071312_2159"/>
<dbReference type="PATRIC" id="fig|1653334.4.peg.871"/>
<feature type="transmembrane region" description="Helical" evidence="5">
    <location>
        <begin position="156"/>
        <end position="178"/>
    </location>
</feature>
<dbReference type="InterPro" id="IPR004843">
    <property type="entry name" value="Calcineurin-like_PHP"/>
</dbReference>
<organism evidence="7 9">
    <name type="scientific">Saliniramus fredricksonii</name>
    <dbReference type="NCBI Taxonomy" id="1653334"/>
    <lineage>
        <taxon>Bacteria</taxon>
        <taxon>Pseudomonadati</taxon>
        <taxon>Pseudomonadota</taxon>
        <taxon>Alphaproteobacteria</taxon>
        <taxon>Hyphomicrobiales</taxon>
        <taxon>Salinarimonadaceae</taxon>
        <taxon>Saliniramus</taxon>
    </lineage>
</organism>
<evidence type="ECO:0000313" key="8">
    <source>
        <dbReference type="EMBL" id="SCC81223.1"/>
    </source>
</evidence>
<proteinExistence type="inferred from homology"/>
<keyword evidence="5" id="KW-0472">Membrane</keyword>
<dbReference type="RefSeq" id="WP_074444962.1">
    <property type="nucleotide sequence ID" value="NZ_FMBM01000002.1"/>
</dbReference>
<evidence type="ECO:0000313" key="9">
    <source>
        <dbReference type="Proteomes" id="UP000050497"/>
    </source>
</evidence>
<dbReference type="InterPro" id="IPR050884">
    <property type="entry name" value="CNP_phosphodiesterase-III"/>
</dbReference>
<evidence type="ECO:0000259" key="6">
    <source>
        <dbReference type="Pfam" id="PF00149"/>
    </source>
</evidence>
<dbReference type="PANTHER" id="PTHR42988">
    <property type="entry name" value="PHOSPHOHYDROLASE"/>
    <property type="match status" value="1"/>
</dbReference>
<evidence type="ECO:0000313" key="10">
    <source>
        <dbReference type="Proteomes" id="UP000182800"/>
    </source>
</evidence>
<reference evidence="8 10" key="2">
    <citation type="submission" date="2016-08" db="EMBL/GenBank/DDBJ databases">
        <authorList>
            <person name="Varghese N."/>
            <person name="Submissions Spin"/>
        </authorList>
    </citation>
    <scope>NUCLEOTIDE SEQUENCE [LARGE SCALE GENOMIC DNA]</scope>
    <source>
        <strain evidence="8 10">HL-109</strain>
    </source>
</reference>
<dbReference type="GO" id="GO:0016787">
    <property type="term" value="F:hydrolase activity"/>
    <property type="evidence" value="ECO:0007669"/>
    <property type="project" value="UniProtKB-KW"/>
</dbReference>
<keyword evidence="3" id="KW-0408">Iron</keyword>
<evidence type="ECO:0000256" key="4">
    <source>
        <dbReference type="ARBA" id="ARBA00025742"/>
    </source>
</evidence>
<reference evidence="7 9" key="1">
    <citation type="submission" date="2015-09" db="EMBL/GenBank/DDBJ databases">
        <title>Identification and resolution of microdiversity through metagenomic sequencing of parallel consortia.</title>
        <authorList>
            <person name="Nelson W.C."/>
            <person name="Romine M.F."/>
            <person name="Lindemann S.R."/>
        </authorList>
    </citation>
    <scope>NUCLEOTIDE SEQUENCE [LARGE SCALE GENOMIC DNA]</scope>
    <source>
        <strain evidence="7">HL-109</strain>
    </source>
</reference>
<protein>
    <submittedName>
        <fullName evidence="8">Calcineurin-like phosphoesterase</fullName>
    </submittedName>
    <submittedName>
        <fullName evidence="7">Putative phosphohydrolase</fullName>
    </submittedName>
</protein>
<keyword evidence="10" id="KW-1185">Reference proteome</keyword>
<feature type="transmembrane region" description="Helical" evidence="5">
    <location>
        <begin position="87"/>
        <end position="105"/>
    </location>
</feature>
<keyword evidence="2 7" id="KW-0378">Hydrolase</keyword>
<keyword evidence="1" id="KW-0479">Metal-binding</keyword>
<dbReference type="Proteomes" id="UP000182800">
    <property type="component" value="Unassembled WGS sequence"/>
</dbReference>
<sequence length="593" mass="64954">MAEAEDTNRKLLIDPREGDVEDDAASPRDRSLLIMAGAMLVEINFLKLSLAIVLMIIVPAIVLGLAPLVVTGWYAQVSRSFTTLTTGLLPALATLVIVGLAAWYGGKPLFRTAERSFWSLISLVVQPGYAFFREALRHLGERVIPYGMAPRTRRTFSAIATAVAGLALSAIALWLAWLAWPETRWVGSVSDLRVPQRLIVPTLANSAVLIGLFLGVAALVWSLADATMDQPRDYEDFDLQEPGRPIWRVAQLSDLHAVGSAFEFRIEAGRRGPRGNGKIEAALAALSRAHAQNPLDIVLMSGDMTDCGRSTEWAEFSAILNRYPDLRERCLMLPGNHDLNVVDRSNPARLELPLSIGKNLRQMRALSAMAAVQGERVLVMDHRAGRFARTLDTALAPHRETITAFADTGNFRASLQVSRIWDEVFPMIVPPRPDDGLGVILLNSNAEANFSFTNALGLVPSEQMRDLTIATRQFPHARWLIALHHHLIEYPKPVSAFAARIGTALINGSAFVRKIKPLGRRAIAMHGHRHIDWVGACGATRIISAPSPVMSPMAQPYFYIHRFAAGADGDLDLLLPERVSLGEEAQPPAMAVS</sequence>
<dbReference type="EMBL" id="FMBM01000002">
    <property type="protein sequence ID" value="SCC81223.1"/>
    <property type="molecule type" value="Genomic_DNA"/>
</dbReference>
<dbReference type="Pfam" id="PF00149">
    <property type="entry name" value="Metallophos"/>
    <property type="match status" value="1"/>
</dbReference>
<accession>A0A0P7XAL4</accession>
<dbReference type="SUPFAM" id="SSF56300">
    <property type="entry name" value="Metallo-dependent phosphatases"/>
    <property type="match status" value="1"/>
</dbReference>
<dbReference type="AlphaFoldDB" id="A0A0P7XAL4"/>
<evidence type="ECO:0000313" key="7">
    <source>
        <dbReference type="EMBL" id="KPQ12321.1"/>
    </source>
</evidence>
<evidence type="ECO:0000256" key="5">
    <source>
        <dbReference type="SAM" id="Phobius"/>
    </source>
</evidence>
<feature type="transmembrane region" description="Helical" evidence="5">
    <location>
        <begin position="198"/>
        <end position="224"/>
    </location>
</feature>
<feature type="domain" description="Calcineurin-like phosphoesterase" evidence="6">
    <location>
        <begin position="248"/>
        <end position="347"/>
    </location>
</feature>
<dbReference type="GO" id="GO:0046872">
    <property type="term" value="F:metal ion binding"/>
    <property type="evidence" value="ECO:0007669"/>
    <property type="project" value="UniProtKB-KW"/>
</dbReference>
<keyword evidence="5" id="KW-0812">Transmembrane</keyword>